<organism evidence="3 4">
    <name type="scientific">Enterococcus cecorum</name>
    <dbReference type="NCBI Taxonomy" id="44008"/>
    <lineage>
        <taxon>Bacteria</taxon>
        <taxon>Bacillati</taxon>
        <taxon>Bacillota</taxon>
        <taxon>Bacilli</taxon>
        <taxon>Lactobacillales</taxon>
        <taxon>Enterococcaceae</taxon>
        <taxon>Enterococcus</taxon>
    </lineage>
</organism>
<dbReference type="EMBL" id="NIBL01000002">
    <property type="protein sequence ID" value="OUZ18033.1"/>
    <property type="molecule type" value="Genomic_DNA"/>
</dbReference>
<dbReference type="SUPFAM" id="SSF53098">
    <property type="entry name" value="Ribonuclease H-like"/>
    <property type="match status" value="1"/>
</dbReference>
<evidence type="ECO:0000313" key="4">
    <source>
        <dbReference type="Proteomes" id="UP000196503"/>
    </source>
</evidence>
<dbReference type="Proteomes" id="UP000196503">
    <property type="component" value="Unassembled WGS sequence"/>
</dbReference>
<reference evidence="3 4" key="1">
    <citation type="submission" date="2017-05" db="EMBL/GenBank/DDBJ databases">
        <title>The Genome Sequence of Enterococcus faecium 2D5_DIV0622.</title>
        <authorList>
            <consortium name="The Broad Institute Genomics Platform"/>
            <consortium name="The Broad Institute Genomic Center for Infectious Diseases"/>
            <person name="Earl A."/>
            <person name="Manson A."/>
            <person name="Schwartman J."/>
            <person name="Gilmore M."/>
            <person name="Abouelleil A."/>
            <person name="Cao P."/>
            <person name="Chapman S."/>
            <person name="Cusick C."/>
            <person name="Shea T."/>
            <person name="Young S."/>
            <person name="Neafsey D."/>
            <person name="Nusbaum C."/>
            <person name="Birren B."/>
        </authorList>
    </citation>
    <scope>NUCLEOTIDE SEQUENCE [LARGE SCALE GENOMIC DNA]</scope>
    <source>
        <strain evidence="3 4">2D5_DIV0622</strain>
    </source>
</reference>
<dbReference type="GO" id="GO:0003677">
    <property type="term" value="F:DNA binding"/>
    <property type="evidence" value="ECO:0007669"/>
    <property type="project" value="InterPro"/>
</dbReference>
<accession>A0A200HYK7</accession>
<dbReference type="RefSeq" id="WP_087663366.1">
    <property type="nucleotide sequence ID" value="NZ_NIBL01000002.1"/>
</dbReference>
<name>A0A200HYK7_9ENTE</name>
<comment type="caution">
    <text evidence="3">The sequence shown here is derived from an EMBL/GenBank/DDBJ whole genome shotgun (WGS) entry which is preliminary data.</text>
</comment>
<dbReference type="AlphaFoldDB" id="A0A200HYK7"/>
<evidence type="ECO:0000313" key="3">
    <source>
        <dbReference type="EMBL" id="OUZ18033.1"/>
    </source>
</evidence>
<dbReference type="InterPro" id="IPR002559">
    <property type="entry name" value="Transposase_11"/>
</dbReference>
<protein>
    <recommendedName>
        <fullName evidence="2">Transposase IS4-like domain-containing protein</fullName>
    </recommendedName>
</protein>
<keyword evidence="1" id="KW-0472">Membrane</keyword>
<dbReference type="GO" id="GO:0006313">
    <property type="term" value="P:DNA transposition"/>
    <property type="evidence" value="ECO:0007669"/>
    <property type="project" value="InterPro"/>
</dbReference>
<feature type="transmembrane region" description="Helical" evidence="1">
    <location>
        <begin position="31"/>
        <end position="51"/>
    </location>
</feature>
<evidence type="ECO:0000259" key="2">
    <source>
        <dbReference type="Pfam" id="PF01609"/>
    </source>
</evidence>
<sequence length="437" mass="50508">MTQSYQTTKLISIITSIIFTGNLSTPKLMNFSGLVLATICMTGIASVRSFYNWFLRLYYGKSLNTYYHTLSVIGEKLGILELKVLQSLLEIDLFQELSSQYPVLFLIDDTLQPKYGKKFAYVKVLHDHALHTGKAYVNAHDFVTLGIAFPIQGKKQVEYIMFPFSIRMYIPGDKSKLQLAKELATTALMAFKPSQHIIVECDSWYPKKELLDFVKLHQNVDFIANIRKDTALFELPEKTGKRGRPRKYGKQFRCTDIAVSDSDGTYDVGMTYCLTHLFSLPVYVVQTKKSDQEGGRLFISTIDPEKLPSITPETQGMWRILEYYEQRWKIETYFYEIKTFWSFGSYQVRSYEEIEGMNFLINFTYGLVKILPLIDSRFSALMPQGTSARKNALSRVILEEQIFHTLGSESQNAKNKRPNIRVLFSMPLKKRIENYFL</sequence>
<dbReference type="GO" id="GO:0004803">
    <property type="term" value="F:transposase activity"/>
    <property type="evidence" value="ECO:0007669"/>
    <property type="project" value="InterPro"/>
</dbReference>
<feature type="domain" description="Transposase IS4-like" evidence="2">
    <location>
        <begin position="171"/>
        <end position="365"/>
    </location>
</feature>
<gene>
    <name evidence="3" type="ORF">A5869_001515</name>
</gene>
<dbReference type="Pfam" id="PF01609">
    <property type="entry name" value="DDE_Tnp_1"/>
    <property type="match status" value="1"/>
</dbReference>
<evidence type="ECO:0000256" key="1">
    <source>
        <dbReference type="SAM" id="Phobius"/>
    </source>
</evidence>
<keyword evidence="1" id="KW-1133">Transmembrane helix</keyword>
<dbReference type="InterPro" id="IPR012337">
    <property type="entry name" value="RNaseH-like_sf"/>
</dbReference>
<proteinExistence type="predicted"/>
<keyword evidence="1" id="KW-0812">Transmembrane</keyword>